<keyword evidence="3 6" id="KW-0808">Transferase</keyword>
<keyword evidence="6" id="KW-0689">Ribosomal protein</keyword>
<dbReference type="InterPro" id="IPR016181">
    <property type="entry name" value="Acyl_CoA_acyltransferase"/>
</dbReference>
<dbReference type="GO" id="GO:0008999">
    <property type="term" value="F:protein-N-terminal-alanine acetyltransferase activity"/>
    <property type="evidence" value="ECO:0007669"/>
    <property type="project" value="UniProtKB-EC"/>
</dbReference>
<evidence type="ECO:0000256" key="1">
    <source>
        <dbReference type="ARBA" id="ARBA00005395"/>
    </source>
</evidence>
<organism evidence="6 7">
    <name type="scientific">Ferviditalea candida</name>
    <dbReference type="NCBI Taxonomy" id="3108399"/>
    <lineage>
        <taxon>Bacteria</taxon>
        <taxon>Bacillati</taxon>
        <taxon>Bacillota</taxon>
        <taxon>Bacilli</taxon>
        <taxon>Bacillales</taxon>
        <taxon>Paenibacillaceae</taxon>
        <taxon>Ferviditalea</taxon>
    </lineage>
</organism>
<keyword evidence="2" id="KW-0963">Cytoplasm</keyword>
<dbReference type="Pfam" id="PF00583">
    <property type="entry name" value="Acetyltransf_1"/>
    <property type="match status" value="1"/>
</dbReference>
<keyword evidence="7" id="KW-1185">Reference proteome</keyword>
<name>A0ABU5ZEH3_9BACL</name>
<comment type="caution">
    <text evidence="6">The sequence shown here is derived from an EMBL/GenBank/DDBJ whole genome shotgun (WGS) entry which is preliminary data.</text>
</comment>
<comment type="similarity">
    <text evidence="1">Belongs to the acetyltransferase family. RimI subfamily.</text>
</comment>
<accession>A0ABU5ZEH3</accession>
<dbReference type="InterPro" id="IPR050680">
    <property type="entry name" value="YpeA/RimI_acetyltransf"/>
</dbReference>
<dbReference type="RefSeq" id="WP_371753016.1">
    <property type="nucleotide sequence ID" value="NZ_JAYJLD010000004.1"/>
</dbReference>
<dbReference type="GO" id="GO:0005840">
    <property type="term" value="C:ribosome"/>
    <property type="evidence" value="ECO:0007669"/>
    <property type="project" value="UniProtKB-KW"/>
</dbReference>
<keyword evidence="6" id="KW-0687">Ribonucleoprotein</keyword>
<evidence type="ECO:0000256" key="2">
    <source>
        <dbReference type="ARBA" id="ARBA00022490"/>
    </source>
</evidence>
<dbReference type="PANTHER" id="PTHR43420">
    <property type="entry name" value="ACETYLTRANSFERASE"/>
    <property type="match status" value="1"/>
</dbReference>
<dbReference type="NCBIfam" id="TIGR01575">
    <property type="entry name" value="rimI"/>
    <property type="match status" value="1"/>
</dbReference>
<keyword evidence="4 6" id="KW-0012">Acyltransferase</keyword>
<dbReference type="Proteomes" id="UP001310386">
    <property type="component" value="Unassembled WGS sequence"/>
</dbReference>
<dbReference type="Gene3D" id="3.40.630.30">
    <property type="match status" value="1"/>
</dbReference>
<evidence type="ECO:0000256" key="4">
    <source>
        <dbReference type="ARBA" id="ARBA00023315"/>
    </source>
</evidence>
<dbReference type="PANTHER" id="PTHR43420:SF44">
    <property type="entry name" value="ACETYLTRANSFERASE YPEA"/>
    <property type="match status" value="1"/>
</dbReference>
<dbReference type="InterPro" id="IPR006464">
    <property type="entry name" value="AcTrfase_RimI/Ard1"/>
</dbReference>
<evidence type="ECO:0000313" key="7">
    <source>
        <dbReference type="Proteomes" id="UP001310386"/>
    </source>
</evidence>
<dbReference type="EC" id="2.3.1.266" evidence="6"/>
<evidence type="ECO:0000256" key="3">
    <source>
        <dbReference type="ARBA" id="ARBA00022679"/>
    </source>
</evidence>
<gene>
    <name evidence="6" type="primary">rimI</name>
    <name evidence="6" type="ORF">VF724_04430</name>
</gene>
<dbReference type="SUPFAM" id="SSF55729">
    <property type="entry name" value="Acyl-CoA N-acyltransferases (Nat)"/>
    <property type="match status" value="1"/>
</dbReference>
<sequence length="159" mass="18426">MKERNWDDQMDAPRFRPMQLADIDQICGIEQEAFTSPWTAAAFQNELMNNLFARYLVMEWNGQVIGYGGMWLITDEAHITNIAVRSDFRGRKLGEKLLRELQDTARVMGANRMTLEVRVSNYVAQRLYEKMGFVPSGVRRGYYSDNMEDALIMWAELGT</sequence>
<evidence type="ECO:0000259" key="5">
    <source>
        <dbReference type="PROSITE" id="PS51186"/>
    </source>
</evidence>
<dbReference type="EMBL" id="JAYJLD010000004">
    <property type="protein sequence ID" value="MEB3100903.1"/>
    <property type="molecule type" value="Genomic_DNA"/>
</dbReference>
<proteinExistence type="inferred from homology"/>
<protein>
    <submittedName>
        <fullName evidence="6">Ribosomal protein S18-alanine N-acetyltransferase</fullName>
        <ecNumber evidence="6">2.3.1.266</ecNumber>
    </submittedName>
</protein>
<dbReference type="InterPro" id="IPR000182">
    <property type="entry name" value="GNAT_dom"/>
</dbReference>
<feature type="domain" description="N-acetyltransferase" evidence="5">
    <location>
        <begin position="13"/>
        <end position="158"/>
    </location>
</feature>
<reference evidence="6" key="1">
    <citation type="submission" date="2023-12" db="EMBL/GenBank/DDBJ databases">
        <title>Fervidustalea candida gen. nov., sp. nov., a novel member of the family Paenibacillaceae isolated from a geothermal area.</title>
        <authorList>
            <person name="Li W.-J."/>
            <person name="Jiao J.-Y."/>
            <person name="Chen Y."/>
        </authorList>
    </citation>
    <scope>NUCLEOTIDE SEQUENCE</scope>
    <source>
        <strain evidence="6">SYSU GA230002</strain>
    </source>
</reference>
<dbReference type="CDD" id="cd04301">
    <property type="entry name" value="NAT_SF"/>
    <property type="match status" value="1"/>
</dbReference>
<dbReference type="PROSITE" id="PS51186">
    <property type="entry name" value="GNAT"/>
    <property type="match status" value="1"/>
</dbReference>
<evidence type="ECO:0000313" key="6">
    <source>
        <dbReference type="EMBL" id="MEB3100903.1"/>
    </source>
</evidence>